<protein>
    <submittedName>
        <fullName evidence="1">Uncharacterized protein</fullName>
    </submittedName>
</protein>
<evidence type="ECO:0000313" key="2">
    <source>
        <dbReference type="Proteomes" id="UP001060085"/>
    </source>
</evidence>
<proteinExistence type="predicted"/>
<name>A0ACC0CA71_CATRO</name>
<comment type="caution">
    <text evidence="1">The sequence shown here is derived from an EMBL/GenBank/DDBJ whole genome shotgun (WGS) entry which is preliminary data.</text>
</comment>
<keyword evidence="2" id="KW-1185">Reference proteome</keyword>
<dbReference type="EMBL" id="CM044701">
    <property type="protein sequence ID" value="KAI5681782.1"/>
    <property type="molecule type" value="Genomic_DNA"/>
</dbReference>
<gene>
    <name evidence="1" type="ORF">M9H77_03010</name>
</gene>
<accession>A0ACC0CA71</accession>
<dbReference type="Proteomes" id="UP001060085">
    <property type="component" value="Linkage Group LG01"/>
</dbReference>
<evidence type="ECO:0000313" key="1">
    <source>
        <dbReference type="EMBL" id="KAI5681782.1"/>
    </source>
</evidence>
<organism evidence="1 2">
    <name type="scientific">Catharanthus roseus</name>
    <name type="common">Madagascar periwinkle</name>
    <name type="synonym">Vinca rosea</name>
    <dbReference type="NCBI Taxonomy" id="4058"/>
    <lineage>
        <taxon>Eukaryota</taxon>
        <taxon>Viridiplantae</taxon>
        <taxon>Streptophyta</taxon>
        <taxon>Embryophyta</taxon>
        <taxon>Tracheophyta</taxon>
        <taxon>Spermatophyta</taxon>
        <taxon>Magnoliopsida</taxon>
        <taxon>eudicotyledons</taxon>
        <taxon>Gunneridae</taxon>
        <taxon>Pentapetalae</taxon>
        <taxon>asterids</taxon>
        <taxon>lamiids</taxon>
        <taxon>Gentianales</taxon>
        <taxon>Apocynaceae</taxon>
        <taxon>Rauvolfioideae</taxon>
        <taxon>Vinceae</taxon>
        <taxon>Catharanthinae</taxon>
        <taxon>Catharanthus</taxon>
    </lineage>
</organism>
<sequence length="162" mass="18663">MEWELKVKDRLRNLLGEAWGKNKRPPWIDESYWAAMCNLWNTLRIKSSPNGIRGAGLRDREDGEPGSTWQKDLIERFSLSKYLEELHKHQKGEKNVEYADFYSAQFWKKFHEVRKKAEEDAEASSTPMLDDLQLMAIVACGVSRGRLYGAGSKAAHFIAESN</sequence>
<reference evidence="2" key="1">
    <citation type="journal article" date="2023" name="Nat. Plants">
        <title>Single-cell RNA sequencing provides a high-resolution roadmap for understanding the multicellular compartmentation of specialized metabolism.</title>
        <authorList>
            <person name="Sun S."/>
            <person name="Shen X."/>
            <person name="Li Y."/>
            <person name="Li Y."/>
            <person name="Wang S."/>
            <person name="Li R."/>
            <person name="Zhang H."/>
            <person name="Shen G."/>
            <person name="Guo B."/>
            <person name="Wei J."/>
            <person name="Xu J."/>
            <person name="St-Pierre B."/>
            <person name="Chen S."/>
            <person name="Sun C."/>
        </authorList>
    </citation>
    <scope>NUCLEOTIDE SEQUENCE [LARGE SCALE GENOMIC DNA]</scope>
</reference>